<sequence>MLKAVKLCRFERYYDSSDPFDLFHFPLTSRFSHFPKKMSSCQKSHRRRLPQINTRQHISTSISLQFKPLNMDLALDFVNSSSINGIKDPESTNSTTLRTHSNWRSLMQSMLI</sequence>
<dbReference type="EMBL" id="OX451737">
    <property type="protein sequence ID" value="CAI8600958.1"/>
    <property type="molecule type" value="Genomic_DNA"/>
</dbReference>
<dbReference type="Proteomes" id="UP001157006">
    <property type="component" value="Chromosome 2"/>
</dbReference>
<keyword evidence="2" id="KW-1185">Reference proteome</keyword>
<dbReference type="AlphaFoldDB" id="A0AAV0ZVK9"/>
<organism evidence="1 2">
    <name type="scientific">Vicia faba</name>
    <name type="common">Broad bean</name>
    <name type="synonym">Faba vulgaris</name>
    <dbReference type="NCBI Taxonomy" id="3906"/>
    <lineage>
        <taxon>Eukaryota</taxon>
        <taxon>Viridiplantae</taxon>
        <taxon>Streptophyta</taxon>
        <taxon>Embryophyta</taxon>
        <taxon>Tracheophyta</taxon>
        <taxon>Spermatophyta</taxon>
        <taxon>Magnoliopsida</taxon>
        <taxon>eudicotyledons</taxon>
        <taxon>Gunneridae</taxon>
        <taxon>Pentapetalae</taxon>
        <taxon>rosids</taxon>
        <taxon>fabids</taxon>
        <taxon>Fabales</taxon>
        <taxon>Fabaceae</taxon>
        <taxon>Papilionoideae</taxon>
        <taxon>50 kb inversion clade</taxon>
        <taxon>NPAAA clade</taxon>
        <taxon>Hologalegina</taxon>
        <taxon>IRL clade</taxon>
        <taxon>Fabeae</taxon>
        <taxon>Vicia</taxon>
    </lineage>
</organism>
<accession>A0AAV0ZVK9</accession>
<name>A0AAV0ZVK9_VICFA</name>
<evidence type="ECO:0000313" key="1">
    <source>
        <dbReference type="EMBL" id="CAI8600958.1"/>
    </source>
</evidence>
<evidence type="ECO:0000313" key="2">
    <source>
        <dbReference type="Proteomes" id="UP001157006"/>
    </source>
</evidence>
<proteinExistence type="predicted"/>
<gene>
    <name evidence="1" type="ORF">VFH_II248960</name>
</gene>
<reference evidence="1 2" key="1">
    <citation type="submission" date="2023-01" db="EMBL/GenBank/DDBJ databases">
        <authorList>
            <person name="Kreplak J."/>
        </authorList>
    </citation>
    <scope>NUCLEOTIDE SEQUENCE [LARGE SCALE GENOMIC DNA]</scope>
</reference>
<protein>
    <submittedName>
        <fullName evidence="1">Uncharacterized protein</fullName>
    </submittedName>
</protein>